<feature type="domain" description="D-isomer specific 2-hydroxyacid dehydrogenase catalytic" evidence="5">
    <location>
        <begin position="11"/>
        <end position="309"/>
    </location>
</feature>
<evidence type="ECO:0000256" key="3">
    <source>
        <dbReference type="ARBA" id="ARBA00023027"/>
    </source>
</evidence>
<evidence type="ECO:0000313" key="7">
    <source>
        <dbReference type="EMBL" id="GIM27593.1"/>
    </source>
</evidence>
<name>A0A919RZ07_9CLOT</name>
<dbReference type="GO" id="GO:0016616">
    <property type="term" value="F:oxidoreductase activity, acting on the CH-OH group of donors, NAD or NADP as acceptor"/>
    <property type="evidence" value="ECO:0007669"/>
    <property type="project" value="InterPro"/>
</dbReference>
<dbReference type="GO" id="GO:0051287">
    <property type="term" value="F:NAD binding"/>
    <property type="evidence" value="ECO:0007669"/>
    <property type="project" value="InterPro"/>
</dbReference>
<evidence type="ECO:0000259" key="6">
    <source>
        <dbReference type="Pfam" id="PF02826"/>
    </source>
</evidence>
<dbReference type="Pfam" id="PF00389">
    <property type="entry name" value="2-Hacid_dh"/>
    <property type="match status" value="1"/>
</dbReference>
<evidence type="ECO:0000256" key="4">
    <source>
        <dbReference type="RuleBase" id="RU003719"/>
    </source>
</evidence>
<dbReference type="InterPro" id="IPR036291">
    <property type="entry name" value="NAD(P)-bd_dom_sf"/>
</dbReference>
<feature type="domain" description="D-isomer specific 2-hydroxyacid dehydrogenase NAD-binding" evidence="6">
    <location>
        <begin position="105"/>
        <end position="277"/>
    </location>
</feature>
<evidence type="ECO:0000259" key="5">
    <source>
        <dbReference type="Pfam" id="PF00389"/>
    </source>
</evidence>
<gene>
    <name evidence="7" type="ORF">CPJCM30710_02590</name>
</gene>
<dbReference type="Proteomes" id="UP000679179">
    <property type="component" value="Unassembled WGS sequence"/>
</dbReference>
<sequence>MRKLALFSYNYGNEKMKQLEELGYEIIIKKERGLRYTEEFKDVEVLVTYDPFNTLDISKMKNLKWIQLLSIGFDQVPKDIVKNNNIKVTNNKNGYVIPIAEWIVGKILEIYKNSYKFNENKRRKIWRMDFSLMELYGKTVGIVGTGAIAVETAKRLRAFDTCVLGVNRDGRAVEYFNKTYNSDNLNEMLRSCDIIISLVPSTPETYHLFDESKFNSMKEGAVFINASRGDVVDEEKLIESLKSNRIKAAALDVFEKEPLDKESELWDLENLIISPHNSWVSESRDVRIYNTIYENLQRYLKGEELINLVDIEKGY</sequence>
<dbReference type="InterPro" id="IPR029753">
    <property type="entry name" value="D-isomer_DH_CS"/>
</dbReference>
<comment type="caution">
    <text evidence="7">The sequence shown here is derived from an EMBL/GenBank/DDBJ whole genome shotgun (WGS) entry which is preliminary data.</text>
</comment>
<keyword evidence="2 4" id="KW-0560">Oxidoreductase</keyword>
<dbReference type="AlphaFoldDB" id="A0A919RZ07"/>
<keyword evidence="8" id="KW-1185">Reference proteome</keyword>
<dbReference type="InterPro" id="IPR006139">
    <property type="entry name" value="D-isomer_2_OHA_DH_cat_dom"/>
</dbReference>
<dbReference type="Gene3D" id="3.40.50.720">
    <property type="entry name" value="NAD(P)-binding Rossmann-like Domain"/>
    <property type="match status" value="2"/>
</dbReference>
<organism evidence="7 8">
    <name type="scientific">Clostridium polyendosporum</name>
    <dbReference type="NCBI Taxonomy" id="69208"/>
    <lineage>
        <taxon>Bacteria</taxon>
        <taxon>Bacillati</taxon>
        <taxon>Bacillota</taxon>
        <taxon>Clostridia</taxon>
        <taxon>Eubacteriales</taxon>
        <taxon>Clostridiaceae</taxon>
        <taxon>Clostridium</taxon>
    </lineage>
</organism>
<dbReference type="SUPFAM" id="SSF52283">
    <property type="entry name" value="Formate/glycerate dehydrogenase catalytic domain-like"/>
    <property type="match status" value="1"/>
</dbReference>
<evidence type="ECO:0000256" key="1">
    <source>
        <dbReference type="ARBA" id="ARBA00005854"/>
    </source>
</evidence>
<evidence type="ECO:0000256" key="2">
    <source>
        <dbReference type="ARBA" id="ARBA00023002"/>
    </source>
</evidence>
<dbReference type="CDD" id="cd12155">
    <property type="entry name" value="PGDH_1"/>
    <property type="match status" value="1"/>
</dbReference>
<protein>
    <submittedName>
        <fullName evidence="7">Dihydrofolate reductase</fullName>
    </submittedName>
</protein>
<accession>A0A919RZ07</accession>
<dbReference type="RefSeq" id="WP_212902354.1">
    <property type="nucleotide sequence ID" value="NZ_BOPZ01000002.1"/>
</dbReference>
<dbReference type="Pfam" id="PF02826">
    <property type="entry name" value="2-Hacid_dh_C"/>
    <property type="match status" value="1"/>
</dbReference>
<comment type="similarity">
    <text evidence="1 4">Belongs to the D-isomer specific 2-hydroxyacid dehydrogenase family.</text>
</comment>
<proteinExistence type="inferred from homology"/>
<dbReference type="EMBL" id="BOPZ01000002">
    <property type="protein sequence ID" value="GIM27593.1"/>
    <property type="molecule type" value="Genomic_DNA"/>
</dbReference>
<dbReference type="PANTHER" id="PTHR43333:SF1">
    <property type="entry name" value="D-ISOMER SPECIFIC 2-HYDROXYACID DEHYDROGENASE NAD-BINDING DOMAIN-CONTAINING PROTEIN"/>
    <property type="match status" value="1"/>
</dbReference>
<reference evidence="7" key="1">
    <citation type="submission" date="2021-03" db="EMBL/GenBank/DDBJ databases">
        <title>Taxonomic study of Clostridium polyendosporum from meadow-gley soil under rice.</title>
        <authorList>
            <person name="Kobayashi H."/>
            <person name="Tanizawa Y."/>
            <person name="Yagura M."/>
        </authorList>
    </citation>
    <scope>NUCLEOTIDE SEQUENCE</scope>
    <source>
        <strain evidence="7">JCM 30710</strain>
    </source>
</reference>
<dbReference type="PROSITE" id="PS00671">
    <property type="entry name" value="D_2_HYDROXYACID_DH_3"/>
    <property type="match status" value="1"/>
</dbReference>
<keyword evidence="3" id="KW-0520">NAD</keyword>
<dbReference type="PANTHER" id="PTHR43333">
    <property type="entry name" value="2-HACID_DH_C DOMAIN-CONTAINING PROTEIN"/>
    <property type="match status" value="1"/>
</dbReference>
<dbReference type="InterPro" id="IPR006140">
    <property type="entry name" value="D-isomer_DH_NAD-bd"/>
</dbReference>
<dbReference type="SUPFAM" id="SSF51735">
    <property type="entry name" value="NAD(P)-binding Rossmann-fold domains"/>
    <property type="match status" value="1"/>
</dbReference>
<evidence type="ECO:0000313" key="8">
    <source>
        <dbReference type="Proteomes" id="UP000679179"/>
    </source>
</evidence>